<dbReference type="InterPro" id="IPR001650">
    <property type="entry name" value="Helicase_C-like"/>
</dbReference>
<dbReference type="InterPro" id="IPR055206">
    <property type="entry name" value="DEXQc_SUV3"/>
</dbReference>
<feature type="domain" description="Helicase C-terminal" evidence="7">
    <location>
        <begin position="149"/>
        <end position="314"/>
    </location>
</feature>
<dbReference type="PANTHER" id="PTHR12131:SF1">
    <property type="entry name" value="ATP-DEPENDENT RNA HELICASE SUPV3L1, MITOCHONDRIAL-RELATED"/>
    <property type="match status" value="1"/>
</dbReference>
<comment type="caution">
    <text evidence="8">The sequence shown here is derived from an EMBL/GenBank/DDBJ whole genome shotgun (WGS) entry which is preliminary data.</text>
</comment>
<dbReference type="RefSeq" id="WP_069908173.1">
    <property type="nucleotide sequence ID" value="NZ_LAJE02000060.1"/>
</dbReference>
<dbReference type="GO" id="GO:0016787">
    <property type="term" value="F:hydrolase activity"/>
    <property type="evidence" value="ECO:0007669"/>
    <property type="project" value="UniProtKB-KW"/>
</dbReference>
<evidence type="ECO:0000259" key="6">
    <source>
        <dbReference type="PROSITE" id="PS51192"/>
    </source>
</evidence>
<evidence type="ECO:0000256" key="1">
    <source>
        <dbReference type="ARBA" id="ARBA00022741"/>
    </source>
</evidence>
<dbReference type="SMART" id="SM00490">
    <property type="entry name" value="HELICc"/>
    <property type="match status" value="1"/>
</dbReference>
<dbReference type="EMBL" id="LAJE02000060">
    <property type="protein sequence ID" value="OEO32705.1"/>
    <property type="molecule type" value="Genomic_DNA"/>
</dbReference>
<dbReference type="AlphaFoldDB" id="A0A1E5XVU1"/>
<evidence type="ECO:0000256" key="3">
    <source>
        <dbReference type="ARBA" id="ARBA00022806"/>
    </source>
</evidence>
<keyword evidence="3 8" id="KW-0347">Helicase</keyword>
<organism evidence="8 9">
    <name type="scientific">Devosia insulae DS-56</name>
    <dbReference type="NCBI Taxonomy" id="1116389"/>
    <lineage>
        <taxon>Bacteria</taxon>
        <taxon>Pseudomonadati</taxon>
        <taxon>Pseudomonadota</taxon>
        <taxon>Alphaproteobacteria</taxon>
        <taxon>Hyphomicrobiales</taxon>
        <taxon>Devosiaceae</taxon>
        <taxon>Devosia</taxon>
    </lineage>
</organism>
<sequence>MTPASASSLKAILGPTNTGKTFFAIERMLAHRSGMIGLPLRLLAREVYHKVVDRIGAQHVALVTGEERIVPAKPRYWVCTVEAMPLDVPVECVAIDEIQVATDFDRGHVFTNRLLHARGISETLLLGAATMTPLIRALLPDAEIIQRPRFSELLYAGSKKISRQPKRSAIVAFSATQVYAIAELIRRERGGAAVVMGALSPRTRNAQVDLYQNGDVDFLVATDAIGMGLNLDVHHVAFADDHKFDGHQTRQLTPAEFGQIAGRAGRHMHNGSFGVTGHAPDFDEELVKRLETHDFEPVRVVQWRNAELDFASIEDLRASLDQTPKLRGLTRVPVATDQHALEFVARNEAGAAAKGEAAVRLLWECCGIPDYRDISPAQHGEIITRIYLDLTQHRHVDADWIAEQVRFCDNVTGDIDTLSNRIKQIRTWTFVANRKNWLEDPAYWREKTRDIEDRLSDALHERLTQRFVDRRTSVLMRHLRDKHMVSPEINDRGEVSLEGHLIGSIEGFRFTLARSEGGDAKGVAAAAAQVVAPEIAKRAERVAGAPNEELVLATDGYVRWRGQVIANLIEGEQLFTPRLIILADESLTGPDLERVQDRLNLWLRHLINTQLESVLSLEAPADLEGAARGVAYRLYENLGILPRSAVAEEVKGLDQDVRGKLRKLGVKFGAFHIYVPQSLKPAPRELALILYALKHGGVRQPGVAELPQIVLSGRTSFLIDPEVNVKLYELAGFKVAGRRAVRVDILERLADIIRPLIALNPVTHQGELPPGAAEGNGFRVTVEMTSLLGTAGEDFASILNSLGYRVRRTPKVVAAPVAETTTTTAETTTSETTETTEATEGVEAVAIETVDTTETTTTTDAVAADVADAEVNAAAADAVEGVTPAVEVVAASEVATETEVTSATEVIAEAEVAAIETATADLGAPAPAEDAKPAEPEFDEVWFPAGRRPDNARHGGARNRGQRPEGAEGAAEGDKSERPQRNFRRPDRPEGGDKVENRGDAKPNRPRFEGRRDGQRPGNGGGKPFENKGGKPGGTRFDKPREDWKEHRPREDRKPAVLDPNSPWAALAALRNPKSE</sequence>
<reference evidence="8 9" key="1">
    <citation type="journal article" date="2015" name="Genome Announc.">
        <title>Genome Assemblies of Three Soil-Associated Devosia species: D. insulae, D. limi, and D. soli.</title>
        <authorList>
            <person name="Hassan Y.I."/>
            <person name="Lepp D."/>
            <person name="Zhou T."/>
        </authorList>
    </citation>
    <scope>NUCLEOTIDE SEQUENCE [LARGE SCALE GENOMIC DNA]</scope>
    <source>
        <strain evidence="8 9">DS-56</strain>
    </source>
</reference>
<dbReference type="GO" id="GO:0005524">
    <property type="term" value="F:ATP binding"/>
    <property type="evidence" value="ECO:0007669"/>
    <property type="project" value="UniProtKB-KW"/>
</dbReference>
<feature type="compositionally biased region" description="Basic and acidic residues" evidence="5">
    <location>
        <begin position="1036"/>
        <end position="1056"/>
    </location>
</feature>
<keyword evidence="1" id="KW-0547">Nucleotide-binding</keyword>
<dbReference type="OrthoDB" id="9807155at2"/>
<dbReference type="SUPFAM" id="SSF52540">
    <property type="entry name" value="P-loop containing nucleoside triphosphate hydrolases"/>
    <property type="match status" value="2"/>
</dbReference>
<keyword evidence="2" id="KW-0378">Hydrolase</keyword>
<accession>A0A1E5XVU1</accession>
<dbReference type="PANTHER" id="PTHR12131">
    <property type="entry name" value="ATP-DEPENDENT RNA AND DNA HELICASE"/>
    <property type="match status" value="1"/>
</dbReference>
<dbReference type="InterPro" id="IPR027417">
    <property type="entry name" value="P-loop_NTPase"/>
</dbReference>
<proteinExistence type="predicted"/>
<dbReference type="Pfam" id="PF00271">
    <property type="entry name" value="Helicase_C"/>
    <property type="match status" value="1"/>
</dbReference>
<dbReference type="Pfam" id="PF22527">
    <property type="entry name" value="DEXQc_Suv3"/>
    <property type="match status" value="1"/>
</dbReference>
<feature type="region of interest" description="Disordered" evidence="5">
    <location>
        <begin position="943"/>
        <end position="1076"/>
    </location>
</feature>
<evidence type="ECO:0000256" key="4">
    <source>
        <dbReference type="ARBA" id="ARBA00022840"/>
    </source>
</evidence>
<evidence type="ECO:0000259" key="7">
    <source>
        <dbReference type="PROSITE" id="PS51194"/>
    </source>
</evidence>
<dbReference type="Proteomes" id="UP000095463">
    <property type="component" value="Unassembled WGS sequence"/>
</dbReference>
<feature type="domain" description="Helicase ATP-binding" evidence="6">
    <location>
        <begin position="1"/>
        <end position="149"/>
    </location>
</feature>
<dbReference type="Gene3D" id="3.40.50.300">
    <property type="entry name" value="P-loop containing nucleotide triphosphate hydrolases"/>
    <property type="match status" value="2"/>
</dbReference>
<dbReference type="PROSITE" id="PS51192">
    <property type="entry name" value="HELICASE_ATP_BIND_1"/>
    <property type="match status" value="1"/>
</dbReference>
<dbReference type="PROSITE" id="PS51194">
    <property type="entry name" value="HELICASE_CTER"/>
    <property type="match status" value="1"/>
</dbReference>
<evidence type="ECO:0000313" key="9">
    <source>
        <dbReference type="Proteomes" id="UP000095463"/>
    </source>
</evidence>
<evidence type="ECO:0000313" key="8">
    <source>
        <dbReference type="EMBL" id="OEO32705.1"/>
    </source>
</evidence>
<feature type="compositionally biased region" description="Basic and acidic residues" evidence="5">
    <location>
        <begin position="962"/>
        <end position="1015"/>
    </location>
</feature>
<gene>
    <name evidence="8" type="ORF">VW23_010330</name>
</gene>
<evidence type="ECO:0000256" key="2">
    <source>
        <dbReference type="ARBA" id="ARBA00022801"/>
    </source>
</evidence>
<dbReference type="InterPro" id="IPR050699">
    <property type="entry name" value="RNA-DNA_Helicase"/>
</dbReference>
<keyword evidence="4" id="KW-0067">ATP-binding</keyword>
<dbReference type="GO" id="GO:0004386">
    <property type="term" value="F:helicase activity"/>
    <property type="evidence" value="ECO:0007669"/>
    <property type="project" value="UniProtKB-KW"/>
</dbReference>
<name>A0A1E5XVU1_9HYPH</name>
<dbReference type="InterPro" id="IPR014001">
    <property type="entry name" value="Helicase_ATP-bd"/>
</dbReference>
<evidence type="ECO:0000256" key="5">
    <source>
        <dbReference type="SAM" id="MobiDB-lite"/>
    </source>
</evidence>
<protein>
    <submittedName>
        <fullName evidence="8">Helicase</fullName>
    </submittedName>
</protein>
<keyword evidence="9" id="KW-1185">Reference proteome</keyword>